<sequence length="73" mass="7916">MRMMVLGLIVCTVCLGATAVTGTIFQHTGRVLATVFVVVLVIVRIVLVVVNIRRGGKADWIVLRLDVPLVNCL</sequence>
<reference evidence="3" key="1">
    <citation type="submission" date="2018-01" db="EMBL/GenBank/DDBJ databases">
        <title>An insight into the sialome of Amazonian anophelines.</title>
        <authorList>
            <person name="Ribeiro J.M."/>
            <person name="Scarpassa V."/>
            <person name="Calvo E."/>
        </authorList>
    </citation>
    <scope>NUCLEOTIDE SEQUENCE</scope>
</reference>
<name>A0A2M4DAC7_ANODA</name>
<dbReference type="EMBL" id="GGFL01010273">
    <property type="protein sequence ID" value="MBW74451.1"/>
    <property type="molecule type" value="Transcribed_RNA"/>
</dbReference>
<proteinExistence type="predicted"/>
<feature type="transmembrane region" description="Helical" evidence="1">
    <location>
        <begin position="31"/>
        <end position="50"/>
    </location>
</feature>
<keyword evidence="2" id="KW-0732">Signal</keyword>
<keyword evidence="1" id="KW-1133">Transmembrane helix</keyword>
<evidence type="ECO:0000256" key="1">
    <source>
        <dbReference type="SAM" id="Phobius"/>
    </source>
</evidence>
<evidence type="ECO:0000313" key="3">
    <source>
        <dbReference type="EMBL" id="MBW74451.1"/>
    </source>
</evidence>
<evidence type="ECO:0000256" key="2">
    <source>
        <dbReference type="SAM" id="SignalP"/>
    </source>
</evidence>
<feature type="signal peptide" evidence="2">
    <location>
        <begin position="1"/>
        <end position="19"/>
    </location>
</feature>
<dbReference type="AlphaFoldDB" id="A0A2M4DAC7"/>
<organism evidence="3">
    <name type="scientific">Anopheles darlingi</name>
    <name type="common">Mosquito</name>
    <dbReference type="NCBI Taxonomy" id="43151"/>
    <lineage>
        <taxon>Eukaryota</taxon>
        <taxon>Metazoa</taxon>
        <taxon>Ecdysozoa</taxon>
        <taxon>Arthropoda</taxon>
        <taxon>Hexapoda</taxon>
        <taxon>Insecta</taxon>
        <taxon>Pterygota</taxon>
        <taxon>Neoptera</taxon>
        <taxon>Endopterygota</taxon>
        <taxon>Diptera</taxon>
        <taxon>Nematocera</taxon>
        <taxon>Culicoidea</taxon>
        <taxon>Culicidae</taxon>
        <taxon>Anophelinae</taxon>
        <taxon>Anopheles</taxon>
    </lineage>
</organism>
<keyword evidence="1" id="KW-0472">Membrane</keyword>
<evidence type="ECO:0008006" key="4">
    <source>
        <dbReference type="Google" id="ProtNLM"/>
    </source>
</evidence>
<keyword evidence="1" id="KW-0812">Transmembrane</keyword>
<accession>A0A2M4DAC7</accession>
<protein>
    <recommendedName>
        <fullName evidence="4">Secreted protein</fullName>
    </recommendedName>
</protein>
<feature type="chain" id="PRO_5014617369" description="Secreted protein" evidence="2">
    <location>
        <begin position="20"/>
        <end position="73"/>
    </location>
</feature>